<dbReference type="InterPro" id="IPR029044">
    <property type="entry name" value="Nucleotide-diphossugar_trans"/>
</dbReference>
<evidence type="ECO:0000256" key="2">
    <source>
        <dbReference type="ARBA" id="ARBA00022676"/>
    </source>
</evidence>
<organism evidence="5 6">
    <name type="scientific">Maccoyibacter intestinihominis</name>
    <dbReference type="NCBI Taxonomy" id="3133499"/>
    <lineage>
        <taxon>Bacteria</taxon>
        <taxon>Bacillati</taxon>
        <taxon>Bacillota</taxon>
        <taxon>Clostridia</taxon>
        <taxon>Lachnospirales</taxon>
        <taxon>Lachnospiraceae</taxon>
        <taxon>Maccoyibacter</taxon>
    </lineage>
</organism>
<proteinExistence type="inferred from homology"/>
<reference evidence="5 6" key="1">
    <citation type="submission" date="2024-03" db="EMBL/GenBank/DDBJ databases">
        <title>Human intestinal bacterial collection.</title>
        <authorList>
            <person name="Pauvert C."/>
            <person name="Hitch T.C.A."/>
            <person name="Clavel T."/>
        </authorList>
    </citation>
    <scope>NUCLEOTIDE SEQUENCE [LARGE SCALE GENOMIC DNA]</scope>
    <source>
        <strain evidence="5 6">CLA-AA-H185</strain>
    </source>
</reference>
<dbReference type="SUPFAM" id="SSF53448">
    <property type="entry name" value="Nucleotide-diphospho-sugar transferases"/>
    <property type="match status" value="1"/>
</dbReference>
<keyword evidence="6" id="KW-1185">Reference proteome</keyword>
<sequence>MGISVLMSIYKKEKPEYFRETMESILAQTRQPEEIVLIEDGTLTPELDAVIEEYQKRCSNLKVYPHKENQMLGRALAEGVTLCSYELIARMDTDDVMMPKRLEQQYAYMQQHPEISVCGGFIREFNDEGTYERIKRMPRLMEDILPYARYRNPLNHMTVMFRKQDVLNAGNYRHFPYLEDYDLWSRMLAKGCAFYNLPEILVKARTSEALYERRGGAAYFRQYRQLRKEQHTLGLTSGKEYATGCILSFGMTMQPSFLRKLTYQKVLRK</sequence>
<feature type="domain" description="Glycosyltransferase 2-like" evidence="4">
    <location>
        <begin position="4"/>
        <end position="146"/>
    </location>
</feature>
<dbReference type="PANTHER" id="PTHR43685:SF5">
    <property type="entry name" value="GLYCOSYLTRANSFERASE EPSE-RELATED"/>
    <property type="match status" value="1"/>
</dbReference>
<dbReference type="RefSeq" id="WP_177963149.1">
    <property type="nucleotide sequence ID" value="NZ_JBBMEX010000011.1"/>
</dbReference>
<dbReference type="Proteomes" id="UP001454489">
    <property type="component" value="Unassembled WGS sequence"/>
</dbReference>
<dbReference type="Gene3D" id="3.90.550.10">
    <property type="entry name" value="Spore Coat Polysaccharide Biosynthesis Protein SpsA, Chain A"/>
    <property type="match status" value="1"/>
</dbReference>
<evidence type="ECO:0000313" key="6">
    <source>
        <dbReference type="Proteomes" id="UP001454489"/>
    </source>
</evidence>
<evidence type="ECO:0000259" key="4">
    <source>
        <dbReference type="Pfam" id="PF00535"/>
    </source>
</evidence>
<dbReference type="InterPro" id="IPR001173">
    <property type="entry name" value="Glyco_trans_2-like"/>
</dbReference>
<keyword evidence="2 5" id="KW-0328">Glycosyltransferase</keyword>
<evidence type="ECO:0000256" key="3">
    <source>
        <dbReference type="ARBA" id="ARBA00022679"/>
    </source>
</evidence>
<dbReference type="Pfam" id="PF00535">
    <property type="entry name" value="Glycos_transf_2"/>
    <property type="match status" value="1"/>
</dbReference>
<dbReference type="PANTHER" id="PTHR43685">
    <property type="entry name" value="GLYCOSYLTRANSFERASE"/>
    <property type="match status" value="1"/>
</dbReference>
<dbReference type="EMBL" id="JBBMEX010000011">
    <property type="protein sequence ID" value="MEQ2558365.1"/>
    <property type="molecule type" value="Genomic_DNA"/>
</dbReference>
<protein>
    <submittedName>
        <fullName evidence="5">Glycosyltransferase</fullName>
        <ecNumber evidence="5">2.4.-.-</ecNumber>
    </submittedName>
</protein>
<dbReference type="EC" id="2.4.-.-" evidence="5"/>
<dbReference type="GO" id="GO:0016757">
    <property type="term" value="F:glycosyltransferase activity"/>
    <property type="evidence" value="ECO:0007669"/>
    <property type="project" value="UniProtKB-KW"/>
</dbReference>
<evidence type="ECO:0000313" key="5">
    <source>
        <dbReference type="EMBL" id="MEQ2558365.1"/>
    </source>
</evidence>
<keyword evidence="3 5" id="KW-0808">Transferase</keyword>
<name>A0ABV1HF79_9FIRM</name>
<evidence type="ECO:0000256" key="1">
    <source>
        <dbReference type="ARBA" id="ARBA00006739"/>
    </source>
</evidence>
<accession>A0ABV1HF79</accession>
<comment type="caution">
    <text evidence="5">The sequence shown here is derived from an EMBL/GenBank/DDBJ whole genome shotgun (WGS) entry which is preliminary data.</text>
</comment>
<gene>
    <name evidence="5" type="ORF">WMO43_10880</name>
</gene>
<dbReference type="InterPro" id="IPR050834">
    <property type="entry name" value="Glycosyltransf_2"/>
</dbReference>
<comment type="similarity">
    <text evidence="1">Belongs to the glycosyltransferase 2 family.</text>
</comment>